<keyword evidence="1 7" id="KW-0436">Ligase</keyword>
<dbReference type="GO" id="GO:0006412">
    <property type="term" value="P:translation"/>
    <property type="evidence" value="ECO:0007669"/>
    <property type="project" value="UniProtKB-KW"/>
</dbReference>
<evidence type="ECO:0000256" key="2">
    <source>
        <dbReference type="ARBA" id="ARBA00022741"/>
    </source>
</evidence>
<dbReference type="AlphaFoldDB" id="A0A8X7CDR2"/>
<evidence type="ECO:0000256" key="1">
    <source>
        <dbReference type="ARBA" id="ARBA00022598"/>
    </source>
</evidence>
<dbReference type="InterPro" id="IPR045462">
    <property type="entry name" value="aa-tRNA-synth_I_cd-bd"/>
</dbReference>
<proteinExistence type="predicted"/>
<dbReference type="Proteomes" id="UP000886998">
    <property type="component" value="Unassembled WGS sequence"/>
</dbReference>
<gene>
    <name evidence="7" type="primary">gltX2</name>
    <name evidence="7" type="ORF">TNIN_40211</name>
</gene>
<reference evidence="7" key="1">
    <citation type="submission" date="2020-08" db="EMBL/GenBank/DDBJ databases">
        <title>Multicomponent nature underlies the extraordinary mechanical properties of spider dragline silk.</title>
        <authorList>
            <person name="Kono N."/>
            <person name="Nakamura H."/>
            <person name="Mori M."/>
            <person name="Yoshida Y."/>
            <person name="Ohtoshi R."/>
            <person name="Malay A.D."/>
            <person name="Moran D.A.P."/>
            <person name="Tomita M."/>
            <person name="Numata K."/>
            <person name="Arakawa K."/>
        </authorList>
    </citation>
    <scope>NUCLEOTIDE SEQUENCE</scope>
</reference>
<evidence type="ECO:0000256" key="5">
    <source>
        <dbReference type="ARBA" id="ARBA00023146"/>
    </source>
</evidence>
<evidence type="ECO:0000259" key="6">
    <source>
        <dbReference type="Pfam" id="PF19269"/>
    </source>
</evidence>
<evidence type="ECO:0000313" key="8">
    <source>
        <dbReference type="Proteomes" id="UP000886998"/>
    </source>
</evidence>
<evidence type="ECO:0000256" key="4">
    <source>
        <dbReference type="ARBA" id="ARBA00022917"/>
    </source>
</evidence>
<evidence type="ECO:0000256" key="3">
    <source>
        <dbReference type="ARBA" id="ARBA00022840"/>
    </source>
</evidence>
<sequence length="126" mass="14557">MSFEIVQERLNQIGVGSSEFWYFIRNNIERFSEVAKWWKICKSDIEPVILDKELIKIAFNALPQGDCNENTLSEWVKAIRQTVDIKAKDLFTQLRLALTGTETGPELAKLLIFIGKENIIARLKEK</sequence>
<comment type="caution">
    <text evidence="7">The sequence shown here is derived from an EMBL/GenBank/DDBJ whole genome shotgun (WGS) entry which is preliminary data.</text>
</comment>
<dbReference type="SUPFAM" id="SSF48163">
    <property type="entry name" value="An anticodon-binding domain of class I aminoacyl-tRNA synthetases"/>
    <property type="match status" value="1"/>
</dbReference>
<dbReference type="GO" id="GO:0000049">
    <property type="term" value="F:tRNA binding"/>
    <property type="evidence" value="ECO:0007669"/>
    <property type="project" value="InterPro"/>
</dbReference>
<keyword evidence="8" id="KW-1185">Reference proteome</keyword>
<dbReference type="EMBL" id="BMAV01015538">
    <property type="protein sequence ID" value="GFY65523.1"/>
    <property type="molecule type" value="Genomic_DNA"/>
</dbReference>
<dbReference type="InterPro" id="IPR008925">
    <property type="entry name" value="aa_tRNA-synth_I_cd-bd_sf"/>
</dbReference>
<keyword evidence="4" id="KW-0648">Protein biosynthesis</keyword>
<keyword evidence="3" id="KW-0067">ATP-binding</keyword>
<dbReference type="OrthoDB" id="428822at2759"/>
<feature type="domain" description="Aminoacyl-tRNA synthetase class I anticodon-binding" evidence="6">
    <location>
        <begin position="54"/>
        <end position="125"/>
    </location>
</feature>
<dbReference type="GO" id="GO:0004812">
    <property type="term" value="F:aminoacyl-tRNA ligase activity"/>
    <property type="evidence" value="ECO:0007669"/>
    <property type="project" value="UniProtKB-KW"/>
</dbReference>
<evidence type="ECO:0000313" key="7">
    <source>
        <dbReference type="EMBL" id="GFY65523.1"/>
    </source>
</evidence>
<organism evidence="7 8">
    <name type="scientific">Trichonephila inaurata madagascariensis</name>
    <dbReference type="NCBI Taxonomy" id="2747483"/>
    <lineage>
        <taxon>Eukaryota</taxon>
        <taxon>Metazoa</taxon>
        <taxon>Ecdysozoa</taxon>
        <taxon>Arthropoda</taxon>
        <taxon>Chelicerata</taxon>
        <taxon>Arachnida</taxon>
        <taxon>Araneae</taxon>
        <taxon>Araneomorphae</taxon>
        <taxon>Entelegynae</taxon>
        <taxon>Araneoidea</taxon>
        <taxon>Nephilidae</taxon>
        <taxon>Trichonephila</taxon>
        <taxon>Trichonephila inaurata</taxon>
    </lineage>
</organism>
<dbReference type="Pfam" id="PF19269">
    <property type="entry name" value="Anticodon_2"/>
    <property type="match status" value="1"/>
</dbReference>
<dbReference type="GO" id="GO:0005524">
    <property type="term" value="F:ATP binding"/>
    <property type="evidence" value="ECO:0007669"/>
    <property type="project" value="UniProtKB-KW"/>
</dbReference>
<accession>A0A8X7CDR2</accession>
<protein>
    <submittedName>
        <fullName evidence="7">Glutamate--tRNA ligase 2</fullName>
    </submittedName>
</protein>
<dbReference type="Gene3D" id="1.10.10.350">
    <property type="match status" value="1"/>
</dbReference>
<dbReference type="InterPro" id="IPR020751">
    <property type="entry name" value="aa-tRNA-synth_I_codon-bd_sub2"/>
</dbReference>
<name>A0A8X7CDR2_9ARAC</name>
<keyword evidence="5" id="KW-0030">Aminoacyl-tRNA synthetase</keyword>
<keyword evidence="2" id="KW-0547">Nucleotide-binding</keyword>